<dbReference type="GO" id="GO:0034045">
    <property type="term" value="C:phagophore assembly site membrane"/>
    <property type="evidence" value="ECO:0007669"/>
    <property type="project" value="UniProtKB-SubCell"/>
</dbReference>
<evidence type="ECO:0000259" key="10">
    <source>
        <dbReference type="Pfam" id="PF10377"/>
    </source>
</evidence>
<keyword evidence="6" id="KW-0472">Membrane</keyword>
<dbReference type="EMBL" id="KQ085944">
    <property type="protein sequence ID" value="KLO14405.1"/>
    <property type="molecule type" value="Genomic_DNA"/>
</dbReference>
<dbReference type="InterPro" id="IPR045326">
    <property type="entry name" value="ATG17-like_dom"/>
</dbReference>
<feature type="domain" description="Autophagy-related protein 11 C-terminal" evidence="10">
    <location>
        <begin position="890"/>
        <end position="1004"/>
    </location>
</feature>
<dbReference type="PANTHER" id="PTHR13222">
    <property type="entry name" value="RB1-INDUCIBLE COILED-COIL"/>
    <property type="match status" value="1"/>
</dbReference>
<feature type="compositionally biased region" description="Low complexity" evidence="8">
    <location>
        <begin position="1139"/>
        <end position="1174"/>
    </location>
</feature>
<dbReference type="GO" id="GO:0061709">
    <property type="term" value="P:reticulophagy"/>
    <property type="evidence" value="ECO:0007669"/>
    <property type="project" value="TreeGrafter"/>
</dbReference>
<organism evidence="11 12">
    <name type="scientific">Schizopora paradoxa</name>
    <dbReference type="NCBI Taxonomy" id="27342"/>
    <lineage>
        <taxon>Eukaryota</taxon>
        <taxon>Fungi</taxon>
        <taxon>Dikarya</taxon>
        <taxon>Basidiomycota</taxon>
        <taxon>Agaricomycotina</taxon>
        <taxon>Agaricomycetes</taxon>
        <taxon>Hymenochaetales</taxon>
        <taxon>Schizoporaceae</taxon>
        <taxon>Schizopora</taxon>
    </lineage>
</organism>
<feature type="compositionally biased region" description="Low complexity" evidence="8">
    <location>
        <begin position="1206"/>
        <end position="1222"/>
    </location>
</feature>
<feature type="compositionally biased region" description="Low complexity" evidence="8">
    <location>
        <begin position="1103"/>
        <end position="1112"/>
    </location>
</feature>
<evidence type="ECO:0000313" key="11">
    <source>
        <dbReference type="EMBL" id="KLO14405.1"/>
    </source>
</evidence>
<gene>
    <name evidence="11" type="ORF">SCHPADRAFT_914912</name>
</gene>
<reference evidence="11 12" key="1">
    <citation type="submission" date="2015-04" db="EMBL/GenBank/DDBJ databases">
        <title>Complete genome sequence of Schizopora paradoxa KUC8140, a cosmopolitan wood degrader in East Asia.</title>
        <authorList>
            <consortium name="DOE Joint Genome Institute"/>
            <person name="Min B."/>
            <person name="Park H."/>
            <person name="Jang Y."/>
            <person name="Kim J.-J."/>
            <person name="Kim K.H."/>
            <person name="Pangilinan J."/>
            <person name="Lipzen A."/>
            <person name="Riley R."/>
            <person name="Grigoriev I.V."/>
            <person name="Spatafora J.W."/>
            <person name="Choi I.-G."/>
        </authorList>
    </citation>
    <scope>NUCLEOTIDE SEQUENCE [LARGE SCALE GENOMIC DNA]</scope>
    <source>
        <strain evidence="11 12">KUC8140</strain>
    </source>
</reference>
<evidence type="ECO:0000256" key="7">
    <source>
        <dbReference type="SAM" id="Coils"/>
    </source>
</evidence>
<evidence type="ECO:0000256" key="2">
    <source>
        <dbReference type="ARBA" id="ARBA00022448"/>
    </source>
</evidence>
<dbReference type="STRING" id="27342.A0A0H2RR42"/>
<dbReference type="OrthoDB" id="447953at2759"/>
<dbReference type="GO" id="GO:0060090">
    <property type="term" value="F:molecular adaptor activity"/>
    <property type="evidence" value="ECO:0007669"/>
    <property type="project" value="TreeGrafter"/>
</dbReference>
<name>A0A0H2RR42_9AGAM</name>
<comment type="similarity">
    <text evidence="1 6">Belongs to the ATG11 family.</text>
</comment>
<dbReference type="GO" id="GO:1903599">
    <property type="term" value="P:positive regulation of autophagy of mitochondrion"/>
    <property type="evidence" value="ECO:0007669"/>
    <property type="project" value="UniProtKB-UniRule"/>
</dbReference>
<feature type="compositionally biased region" description="Low complexity" evidence="8">
    <location>
        <begin position="1044"/>
        <end position="1053"/>
    </location>
</feature>
<feature type="coiled-coil region" evidence="7">
    <location>
        <begin position="539"/>
        <end position="647"/>
    </location>
</feature>
<dbReference type="GO" id="GO:0034727">
    <property type="term" value="P:piecemeal microautophagy of the nucleus"/>
    <property type="evidence" value="ECO:0007669"/>
    <property type="project" value="TreeGrafter"/>
</dbReference>
<evidence type="ECO:0000256" key="8">
    <source>
        <dbReference type="SAM" id="MobiDB-lite"/>
    </source>
</evidence>
<comment type="function">
    <text evidence="6">Involved in cytoplasm to vacuole transport (Cvt), pexophagy, mitophagy and nucleophagy. Recruits mitochondria for their selective degradation via autophagy (mitophagy) during starvation. Works as scaffold proteins that recruit ATG proteins to the pre-autophagosome (PAS), the site of vesicle/autophagosome formation. Required for the Cvt vesicles completion.</text>
</comment>
<protein>
    <recommendedName>
        <fullName evidence="6">Autophagy-related protein 11</fullName>
    </recommendedName>
</protein>
<dbReference type="GO" id="GO:1990316">
    <property type="term" value="C:Atg1/ULK1 kinase complex"/>
    <property type="evidence" value="ECO:0007669"/>
    <property type="project" value="TreeGrafter"/>
</dbReference>
<keyword evidence="4 6" id="KW-0072">Autophagy</keyword>
<dbReference type="PANTHER" id="PTHR13222:SF1">
    <property type="entry name" value="RB1-INDUCIBLE COILED-COIL PROTEIN 1"/>
    <property type="match status" value="1"/>
</dbReference>
<keyword evidence="2 6" id="KW-0813">Transport</keyword>
<sequence length="1322" mass="145977">MFSKSPTDLTCLESKLTGGDQEEGLDFRLVDVELLECGDDESSGLACTVLGTSEDVALSECDGDGFFLNGRRAFETSFKNAHEEFAFEVHVLELCALCRSYVLCFWSGDLGLFLQEECGVPNLAALAYLPDGSRLTDDNIRELAGSQDDTIFVFNKFYLDNDLQQVLADLHIEPLLQPPTEDTISSTPPFRASQLAAAYQHTALAHLETVTRTASSILRQHEALGVASRSLDLNVLSMSDAFDGFEHGARAELEKQSMLLGSLSTDLQLVKGVRIHPEFMSPTFRRAVETGGKERTLGDYVSDVKIRQVADGCSKIHDGLSERFRQAQEAMRRLTEGSDRVREMLRSSRSFDDAESCKRRAEDAADRIANITANLEKLKQSDAQLRREVENITVIKVLLNHSDFYVITALQGDFRAKTSFTHIQRLHSMPFAYGATLIEIVRRKEFSRFFYQRAQVILEVMAKLTTAEKKRRQIYRGDVHGQLPFETKGMNDSVPSIDFSPSGGKDNEYSLERTDVERFMHELEDIYHEIPQDEGSQSLMETKGALEKLLARMDSLESSFDRIVERSLLSASRLSQSRRRIVEIDDSALQELANHNSVLRREKSDQENVFAREREQLGEARSDVAELQRERERVASLEQDRESDLQARKLLADLQSLRKDKAKDLSRTRKEFEEVKQMEGNHSNDQTVTLRNLEEARLRGDDLESQIKAAREENGNMGVALKEIAQQKDKLLKDQALEHDRLLRDHIAEADGDRAILEQQFFERQLKETRAEIDILHADIAGLREEQQRTEHELGETKHAERSDFEQILDVAIALHDSSTKAVAVLQPLSVHPGATARAGNSLADSVLFTPPLRLPTVPPGDEPSTLDPSDPAGALELLRAFDLDTYSETVAKVASVIRKWQKQCKEYRERSKGKISFRNFAKGDLALFLPTRNSVSKPWAAFNVSFPHYFLQATGRLAEQLKTREWIVARITSITERVVDHKDPESNPYGLGDGVKYFLLEVEDWTRPGVDTKRKKSTTKPGQDPSSPPSLERPISPPPAEPSPSGASAAEPLGATRSPTSHLFPVRTRSNSATAGPSSLSRLLAQAPVESPLETIPPTPPVRSRTPSPTSKLPPIAPPSPTRLAALAHSPSVSSPLRPGSRASGSTSSRISFSGGRIAPFPRSSVSGSPGVSKAAPTTALSSEAPVSPPASSTIPPARKDNQSSERLPSLRSSTPSPTHSATDGMSNVLLGRRRVASEHVNSSSGLRSRAIATNGSSGTTATSALANLASSWVRGRRKKNADEDSTSVIDARAQEASSDEGASSSRRHSITPASELLKKF</sequence>
<evidence type="ECO:0000259" key="9">
    <source>
        <dbReference type="Pfam" id="PF04108"/>
    </source>
</evidence>
<feature type="compositionally biased region" description="Low complexity" evidence="8">
    <location>
        <begin position="1254"/>
        <end position="1273"/>
    </location>
</feature>
<evidence type="ECO:0000256" key="6">
    <source>
        <dbReference type="RuleBase" id="RU367075"/>
    </source>
</evidence>
<feature type="region of interest" description="Disordered" evidence="8">
    <location>
        <begin position="1010"/>
        <end position="1322"/>
    </location>
</feature>
<feature type="compositionally biased region" description="Low complexity" evidence="8">
    <location>
        <begin position="1181"/>
        <end position="1194"/>
    </location>
</feature>
<dbReference type="Proteomes" id="UP000053477">
    <property type="component" value="Unassembled WGS sequence"/>
</dbReference>
<evidence type="ECO:0000256" key="4">
    <source>
        <dbReference type="ARBA" id="ARBA00023006"/>
    </source>
</evidence>
<evidence type="ECO:0000256" key="1">
    <source>
        <dbReference type="ARBA" id="ARBA00009729"/>
    </source>
</evidence>
<keyword evidence="3 6" id="KW-0653">Protein transport</keyword>
<dbReference type="GO" id="GO:0005774">
    <property type="term" value="C:vacuolar membrane"/>
    <property type="evidence" value="ECO:0007669"/>
    <property type="project" value="UniProtKB-SubCell"/>
</dbReference>
<comment type="subcellular location">
    <subcellularLocation>
        <location evidence="6">Preautophagosomal structure membrane</location>
        <topology evidence="6">Peripheral membrane protein</topology>
    </subcellularLocation>
    <subcellularLocation>
        <location evidence="6">Vacuole membrane</location>
        <topology evidence="6">Peripheral membrane protein</topology>
    </subcellularLocation>
    <text evidence="6">During pexophagy, accumulates in the vacuolar membrane region, where the peroxisomes contact the vacuole.</text>
</comment>
<dbReference type="Pfam" id="PF10377">
    <property type="entry name" value="ATG11"/>
    <property type="match status" value="1"/>
</dbReference>
<dbReference type="GO" id="GO:0019901">
    <property type="term" value="F:protein kinase binding"/>
    <property type="evidence" value="ECO:0007669"/>
    <property type="project" value="TreeGrafter"/>
</dbReference>
<dbReference type="GO" id="GO:0034517">
    <property type="term" value="P:ribophagy"/>
    <property type="evidence" value="ECO:0007669"/>
    <property type="project" value="TreeGrafter"/>
</dbReference>
<feature type="coiled-coil region" evidence="7">
    <location>
        <begin position="766"/>
        <end position="793"/>
    </location>
</feature>
<evidence type="ECO:0000313" key="12">
    <source>
        <dbReference type="Proteomes" id="UP000053477"/>
    </source>
</evidence>
<evidence type="ECO:0000256" key="3">
    <source>
        <dbReference type="ARBA" id="ARBA00022927"/>
    </source>
</evidence>
<dbReference type="Pfam" id="PF04108">
    <property type="entry name" value="ATG17_like"/>
    <property type="match status" value="1"/>
</dbReference>
<dbReference type="GO" id="GO:0000045">
    <property type="term" value="P:autophagosome assembly"/>
    <property type="evidence" value="ECO:0007669"/>
    <property type="project" value="UniProtKB-UniRule"/>
</dbReference>
<evidence type="ECO:0000256" key="5">
    <source>
        <dbReference type="ARBA" id="ARBA00023054"/>
    </source>
</evidence>
<dbReference type="InParanoid" id="A0A0H2RR42"/>
<keyword evidence="12" id="KW-1185">Reference proteome</keyword>
<feature type="coiled-coil region" evidence="7">
    <location>
        <begin position="354"/>
        <end position="388"/>
    </location>
</feature>
<dbReference type="InterPro" id="IPR040040">
    <property type="entry name" value="ATG11"/>
</dbReference>
<feature type="domain" description="Autophagy protein ATG17-like" evidence="9">
    <location>
        <begin position="195"/>
        <end position="379"/>
    </location>
</feature>
<dbReference type="InterPro" id="IPR019460">
    <property type="entry name" value="Atg11_C"/>
</dbReference>
<comment type="subunit">
    <text evidence="6">Homodimer.</text>
</comment>
<keyword evidence="5 7" id="KW-0175">Coiled coil</keyword>
<dbReference type="GO" id="GO:0015031">
    <property type="term" value="P:protein transport"/>
    <property type="evidence" value="ECO:0007669"/>
    <property type="project" value="UniProtKB-KW"/>
</dbReference>
<feature type="compositionally biased region" description="Polar residues" evidence="8">
    <location>
        <begin position="1069"/>
        <end position="1082"/>
    </location>
</feature>
<keyword evidence="6" id="KW-0926">Vacuole</keyword>
<proteinExistence type="inferred from homology"/>
<dbReference type="GO" id="GO:0000422">
    <property type="term" value="P:autophagy of mitochondrion"/>
    <property type="evidence" value="ECO:0007669"/>
    <property type="project" value="TreeGrafter"/>
</dbReference>
<accession>A0A0H2RR42</accession>